<accession>A0A7J0EEN3</accession>
<comment type="caution">
    <text evidence="9">The sequence shown here is derived from an EMBL/GenBank/DDBJ whole genome shotgun (WGS) entry which is preliminary data.</text>
</comment>
<dbReference type="PANTHER" id="PTHR43768:SF30">
    <property type="entry name" value="TREHALOSE 6-PHOSPHATE PHOSPHATASE"/>
    <property type="match status" value="1"/>
</dbReference>
<dbReference type="InterPro" id="IPR044651">
    <property type="entry name" value="OTSB-like"/>
</dbReference>
<dbReference type="OrthoDB" id="411251at2759"/>
<evidence type="ECO:0000313" key="10">
    <source>
        <dbReference type="Proteomes" id="UP000585474"/>
    </source>
</evidence>
<evidence type="ECO:0000256" key="8">
    <source>
        <dbReference type="RuleBase" id="RU361117"/>
    </source>
</evidence>
<dbReference type="EMBL" id="BJWL01000003">
    <property type="protein sequence ID" value="GFY84097.1"/>
    <property type="molecule type" value="Genomic_DNA"/>
</dbReference>
<dbReference type="NCBIfam" id="TIGR00685">
    <property type="entry name" value="T6PP"/>
    <property type="match status" value="1"/>
</dbReference>
<dbReference type="CDD" id="cd01627">
    <property type="entry name" value="HAD_TPP"/>
    <property type="match status" value="1"/>
</dbReference>
<dbReference type="InterPro" id="IPR003337">
    <property type="entry name" value="Trehalose_PPase"/>
</dbReference>
<dbReference type="InterPro" id="IPR006379">
    <property type="entry name" value="HAD-SF_hydro_IIB"/>
</dbReference>
<dbReference type="EC" id="3.1.3.12" evidence="8"/>
<comment type="function">
    <text evidence="7">Removes the phosphate from trehalose 6-phosphate to produce free trehalose. Trehalose accumulation in plant may improve abiotic stress tolerance.</text>
</comment>
<evidence type="ECO:0000256" key="3">
    <source>
        <dbReference type="ARBA" id="ARBA00005199"/>
    </source>
</evidence>
<evidence type="ECO:0000256" key="5">
    <source>
        <dbReference type="ARBA" id="ARBA00022801"/>
    </source>
</evidence>
<comment type="pathway">
    <text evidence="3 8">Glycan biosynthesis; trehalose biosynthesis.</text>
</comment>
<keyword evidence="10" id="KW-1185">Reference proteome</keyword>
<organism evidence="9 10">
    <name type="scientific">Actinidia rufa</name>
    <dbReference type="NCBI Taxonomy" id="165716"/>
    <lineage>
        <taxon>Eukaryota</taxon>
        <taxon>Viridiplantae</taxon>
        <taxon>Streptophyta</taxon>
        <taxon>Embryophyta</taxon>
        <taxon>Tracheophyta</taxon>
        <taxon>Spermatophyta</taxon>
        <taxon>Magnoliopsida</taxon>
        <taxon>eudicotyledons</taxon>
        <taxon>Gunneridae</taxon>
        <taxon>Pentapetalae</taxon>
        <taxon>asterids</taxon>
        <taxon>Ericales</taxon>
        <taxon>Actinidiaceae</taxon>
        <taxon>Actinidia</taxon>
    </lineage>
</organism>
<dbReference type="AlphaFoldDB" id="A0A7J0EEN3"/>
<comment type="catalytic activity">
    <reaction evidence="1 8">
        <text>alpha,alpha-trehalose 6-phosphate + H2O = alpha,alpha-trehalose + phosphate</text>
        <dbReference type="Rhea" id="RHEA:23420"/>
        <dbReference type="ChEBI" id="CHEBI:15377"/>
        <dbReference type="ChEBI" id="CHEBI:16551"/>
        <dbReference type="ChEBI" id="CHEBI:43474"/>
        <dbReference type="ChEBI" id="CHEBI:58429"/>
        <dbReference type="EC" id="3.1.3.12"/>
    </reaction>
</comment>
<keyword evidence="6" id="KW-0346">Stress response</keyword>
<evidence type="ECO:0000256" key="4">
    <source>
        <dbReference type="ARBA" id="ARBA00008770"/>
    </source>
</evidence>
<dbReference type="FunFam" id="3.40.50.1000:FF:000073">
    <property type="entry name" value="Trehalose 6-phosphate phosphatase"/>
    <property type="match status" value="1"/>
</dbReference>
<dbReference type="InterPro" id="IPR023214">
    <property type="entry name" value="HAD_sf"/>
</dbReference>
<dbReference type="NCBIfam" id="TIGR01484">
    <property type="entry name" value="HAD-SF-IIB"/>
    <property type="match status" value="1"/>
</dbReference>
<gene>
    <name evidence="9" type="ORF">Acr_03g0008710</name>
</gene>
<dbReference type="GO" id="GO:0005992">
    <property type="term" value="P:trehalose biosynthetic process"/>
    <property type="evidence" value="ECO:0007669"/>
    <property type="project" value="UniProtKB-UniPathway"/>
</dbReference>
<comment type="cofactor">
    <cofactor evidence="2 8">
        <name>a divalent metal cation</name>
        <dbReference type="ChEBI" id="CHEBI:60240"/>
    </cofactor>
</comment>
<proteinExistence type="inferred from homology"/>
<name>A0A7J0EEN3_9ERIC</name>
<evidence type="ECO:0000256" key="6">
    <source>
        <dbReference type="ARBA" id="ARBA00023016"/>
    </source>
</evidence>
<protein>
    <recommendedName>
        <fullName evidence="8">Trehalose 6-phosphate phosphatase</fullName>
        <ecNumber evidence="8">3.1.3.12</ecNumber>
    </recommendedName>
</protein>
<dbReference type="Pfam" id="PF02358">
    <property type="entry name" value="Trehalose_PPase"/>
    <property type="match status" value="1"/>
</dbReference>
<sequence>MMSIAKGKRIVVFLDYDGTLSPIVDDPDRAFMSDPMRSAVREIARQFPTAIISGRSRDKVYEFVKLDEVFYAGSHGMDIRGPPRQLRSYDDKYQTSALDEKGNEFIIFQPAQEFLPAIKDMLKELEKKTNKIQGVMIEDNRFCISVHYRHVQEEDYVTLQEKVQSVLAKYPQFHLTRGKKVMEIRPSIEWNKGHALEYLLETLGFASSSNTLPIYIGDDWTDEDAFQVLQSRGVGYPIIVSSTPRETMALYSLRDPSEVLSFLILLARWGGSSY</sequence>
<evidence type="ECO:0000256" key="1">
    <source>
        <dbReference type="ARBA" id="ARBA00000500"/>
    </source>
</evidence>
<evidence type="ECO:0000256" key="7">
    <source>
        <dbReference type="ARBA" id="ARBA00025274"/>
    </source>
</evidence>
<reference evidence="9 10" key="1">
    <citation type="submission" date="2019-07" db="EMBL/GenBank/DDBJ databases">
        <title>De Novo Assembly of kiwifruit Actinidia rufa.</title>
        <authorList>
            <person name="Sugita-Konishi S."/>
            <person name="Sato K."/>
            <person name="Mori E."/>
            <person name="Abe Y."/>
            <person name="Kisaki G."/>
            <person name="Hamano K."/>
            <person name="Suezawa K."/>
            <person name="Otani M."/>
            <person name="Fukuda T."/>
            <person name="Manabe T."/>
            <person name="Gomi K."/>
            <person name="Tabuchi M."/>
            <person name="Akimitsu K."/>
            <person name="Kataoka I."/>
        </authorList>
    </citation>
    <scope>NUCLEOTIDE SEQUENCE [LARGE SCALE GENOMIC DNA]</scope>
    <source>
        <strain evidence="10">cv. Fuchu</strain>
    </source>
</reference>
<dbReference type="Proteomes" id="UP000585474">
    <property type="component" value="Unassembled WGS sequence"/>
</dbReference>
<evidence type="ECO:0000313" key="9">
    <source>
        <dbReference type="EMBL" id="GFY84097.1"/>
    </source>
</evidence>
<comment type="similarity">
    <text evidence="4 8">Belongs to the trehalose phosphatase family.</text>
</comment>
<dbReference type="Gene3D" id="3.40.50.1000">
    <property type="entry name" value="HAD superfamily/HAD-like"/>
    <property type="match status" value="2"/>
</dbReference>
<dbReference type="PANTHER" id="PTHR43768">
    <property type="entry name" value="TREHALOSE 6-PHOSPHATE PHOSPHATASE"/>
    <property type="match status" value="1"/>
</dbReference>
<dbReference type="FunFam" id="3.40.50.1000:FF:000520">
    <property type="match status" value="1"/>
</dbReference>
<dbReference type="SUPFAM" id="SSF56784">
    <property type="entry name" value="HAD-like"/>
    <property type="match status" value="1"/>
</dbReference>
<dbReference type="InterPro" id="IPR036412">
    <property type="entry name" value="HAD-like_sf"/>
</dbReference>
<evidence type="ECO:0000256" key="2">
    <source>
        <dbReference type="ARBA" id="ARBA00001968"/>
    </source>
</evidence>
<dbReference type="UniPathway" id="UPA00299"/>
<keyword evidence="5 8" id="KW-0378">Hydrolase</keyword>
<dbReference type="GO" id="GO:0004805">
    <property type="term" value="F:trehalose-phosphatase activity"/>
    <property type="evidence" value="ECO:0007669"/>
    <property type="project" value="UniProtKB-EC"/>
</dbReference>